<accession>A0ABT2UEY4</accession>
<name>A0ABT2UEY4_9BACL</name>
<keyword evidence="2 7" id="KW-0813">Transport</keyword>
<dbReference type="EMBL" id="JAOQIO010000038">
    <property type="protein sequence ID" value="MCU6793199.1"/>
    <property type="molecule type" value="Genomic_DNA"/>
</dbReference>
<proteinExistence type="inferred from homology"/>
<keyword evidence="6 7" id="KW-0472">Membrane</keyword>
<comment type="similarity">
    <text evidence="7">Belongs to the binding-protein-dependent transport system permease family.</text>
</comment>
<evidence type="ECO:0000256" key="4">
    <source>
        <dbReference type="ARBA" id="ARBA00022692"/>
    </source>
</evidence>
<dbReference type="Pfam" id="PF00528">
    <property type="entry name" value="BPD_transp_1"/>
    <property type="match status" value="1"/>
</dbReference>
<keyword evidence="5 7" id="KW-1133">Transmembrane helix</keyword>
<evidence type="ECO:0000256" key="1">
    <source>
        <dbReference type="ARBA" id="ARBA00004651"/>
    </source>
</evidence>
<feature type="transmembrane region" description="Helical" evidence="7">
    <location>
        <begin position="198"/>
        <end position="221"/>
    </location>
</feature>
<evidence type="ECO:0000256" key="5">
    <source>
        <dbReference type="ARBA" id="ARBA00022989"/>
    </source>
</evidence>
<dbReference type="RefSeq" id="WP_408638465.1">
    <property type="nucleotide sequence ID" value="NZ_JAOQIO010000038.1"/>
</dbReference>
<reference evidence="9 10" key="1">
    <citation type="submission" date="2022-09" db="EMBL/GenBank/DDBJ databases">
        <authorList>
            <person name="Han X.L."/>
            <person name="Wang Q."/>
            <person name="Lu T."/>
        </authorList>
    </citation>
    <scope>NUCLEOTIDE SEQUENCE [LARGE SCALE GENOMIC DNA]</scope>
    <source>
        <strain evidence="9 10">WQ 127069</strain>
    </source>
</reference>
<keyword evidence="3" id="KW-1003">Cell membrane</keyword>
<organism evidence="9 10">
    <name type="scientific">Paenibacillus baimaensis</name>
    <dbReference type="NCBI Taxonomy" id="2982185"/>
    <lineage>
        <taxon>Bacteria</taxon>
        <taxon>Bacillati</taxon>
        <taxon>Bacillota</taxon>
        <taxon>Bacilli</taxon>
        <taxon>Bacillales</taxon>
        <taxon>Paenibacillaceae</taxon>
        <taxon>Paenibacillus</taxon>
    </lineage>
</organism>
<dbReference type="Gene3D" id="1.10.3720.10">
    <property type="entry name" value="MetI-like"/>
    <property type="match status" value="1"/>
</dbReference>
<dbReference type="SUPFAM" id="SSF161098">
    <property type="entry name" value="MetI-like"/>
    <property type="match status" value="1"/>
</dbReference>
<evidence type="ECO:0000259" key="8">
    <source>
        <dbReference type="PROSITE" id="PS50928"/>
    </source>
</evidence>
<keyword evidence="4 7" id="KW-0812">Transmembrane</keyword>
<evidence type="ECO:0000313" key="9">
    <source>
        <dbReference type="EMBL" id="MCU6793199.1"/>
    </source>
</evidence>
<feature type="domain" description="ABC transmembrane type-1" evidence="8">
    <location>
        <begin position="78"/>
        <end position="271"/>
    </location>
</feature>
<dbReference type="CDD" id="cd06261">
    <property type="entry name" value="TM_PBP2"/>
    <property type="match status" value="1"/>
</dbReference>
<dbReference type="PANTHER" id="PTHR43744:SF9">
    <property type="entry name" value="POLYGALACTURONAN_RHAMNOGALACTURONAN TRANSPORT SYSTEM PERMEASE PROTEIN YTCP"/>
    <property type="match status" value="1"/>
</dbReference>
<feature type="transmembrane region" description="Helical" evidence="7">
    <location>
        <begin position="141"/>
        <end position="161"/>
    </location>
</feature>
<feature type="transmembrane region" description="Helical" evidence="7">
    <location>
        <begin position="20"/>
        <end position="44"/>
    </location>
</feature>
<evidence type="ECO:0000256" key="7">
    <source>
        <dbReference type="RuleBase" id="RU363032"/>
    </source>
</evidence>
<dbReference type="PANTHER" id="PTHR43744">
    <property type="entry name" value="ABC TRANSPORTER PERMEASE PROTEIN MG189-RELATED-RELATED"/>
    <property type="match status" value="1"/>
</dbReference>
<gene>
    <name evidence="9" type="ORF">OB236_13835</name>
</gene>
<feature type="transmembrane region" description="Helical" evidence="7">
    <location>
        <begin position="257"/>
        <end position="277"/>
    </location>
</feature>
<comment type="caution">
    <text evidence="9">The sequence shown here is derived from an EMBL/GenBank/DDBJ whole genome shotgun (WGS) entry which is preliminary data.</text>
</comment>
<feature type="transmembrane region" description="Helical" evidence="7">
    <location>
        <begin position="78"/>
        <end position="101"/>
    </location>
</feature>
<dbReference type="Proteomes" id="UP001652445">
    <property type="component" value="Unassembled WGS sequence"/>
</dbReference>
<evidence type="ECO:0000256" key="3">
    <source>
        <dbReference type="ARBA" id="ARBA00022475"/>
    </source>
</evidence>
<protein>
    <submittedName>
        <fullName evidence="9">Carbohydrate ABC transporter permease</fullName>
    </submittedName>
</protein>
<sequence length="292" mass="32645">MKVLRSQSRYGSHAFDILNIVVLGLVSLLTVLPFIHIVVASFTLPEILAKSDFVLFPSRLSLEGYAYVFSTNVVIRSLVVSTFITIVGTYFSVIMAVLMAYPLAHKGLTGRKLLMLMVIFTIMFNGGLVPTYIIVQKLHLLNTYMSLILPGAISVFSLVIFKSYFQELPAELEESAKLDGYNDLMILFKIILPSSKPLLATFTVMFGVTYWNTWFNAVIYLNDPKMWPVQLVLRQVMSSSSQIGDMVESASLIQPKTIQMCVITIATFPILCAYPFLQKYFSQGMLLGSVKG</sequence>
<evidence type="ECO:0000313" key="10">
    <source>
        <dbReference type="Proteomes" id="UP001652445"/>
    </source>
</evidence>
<dbReference type="PROSITE" id="PS50928">
    <property type="entry name" value="ABC_TM1"/>
    <property type="match status" value="1"/>
</dbReference>
<dbReference type="InterPro" id="IPR000515">
    <property type="entry name" value="MetI-like"/>
</dbReference>
<feature type="transmembrane region" description="Helical" evidence="7">
    <location>
        <begin position="113"/>
        <end position="135"/>
    </location>
</feature>
<keyword evidence="10" id="KW-1185">Reference proteome</keyword>
<evidence type="ECO:0000256" key="6">
    <source>
        <dbReference type="ARBA" id="ARBA00023136"/>
    </source>
</evidence>
<evidence type="ECO:0000256" key="2">
    <source>
        <dbReference type="ARBA" id="ARBA00022448"/>
    </source>
</evidence>
<dbReference type="InterPro" id="IPR035906">
    <property type="entry name" value="MetI-like_sf"/>
</dbReference>
<comment type="subcellular location">
    <subcellularLocation>
        <location evidence="1 7">Cell membrane</location>
        <topology evidence="1 7">Multi-pass membrane protein</topology>
    </subcellularLocation>
</comment>